<keyword evidence="5" id="KW-0812">Transmembrane</keyword>
<feature type="transmembrane region" description="Helical" evidence="5">
    <location>
        <begin position="101"/>
        <end position="118"/>
    </location>
</feature>
<evidence type="ECO:0000256" key="5">
    <source>
        <dbReference type="SAM" id="Phobius"/>
    </source>
</evidence>
<dbReference type="InterPro" id="IPR008733">
    <property type="entry name" value="PEX11"/>
</dbReference>
<dbReference type="AlphaFoldDB" id="A0A6U2BFP1"/>
<dbReference type="Pfam" id="PF05648">
    <property type="entry name" value="PEX11"/>
    <property type="match status" value="1"/>
</dbReference>
<sequence>MERALAVNNQWVKYAARVDGRDKLCRSVAYGSEFVLWLFSRSGSDVLKRWMKQVKNVKSGVGVARKCFRFAAPLKDLDAVANMKEKGTPATMKTILHTFNAIYYFIDSIELLSIFQILPYNPPEVKRIRYRFWIVKTFMNISLAFMAFSKARRNAAKVQKENAGDPEAVKAGKKQVYKAYLQLIVALTDIPVMFHNTSDWGKKKVPAHVMGASGAFGSLISCSLIWMEVGASLKAKSS</sequence>
<evidence type="ECO:0000256" key="3">
    <source>
        <dbReference type="ARBA" id="ARBA00023140"/>
    </source>
</evidence>
<dbReference type="EMBL" id="HBFX01025524">
    <property type="protein sequence ID" value="CAD8962221.1"/>
    <property type="molecule type" value="Transcribed_RNA"/>
</dbReference>
<evidence type="ECO:0008006" key="8">
    <source>
        <dbReference type="Google" id="ProtNLM"/>
    </source>
</evidence>
<keyword evidence="5" id="KW-1133">Transmembrane helix</keyword>
<dbReference type="EMBL" id="HBFK01029428">
    <property type="protein sequence ID" value="CAD8751417.1"/>
    <property type="molecule type" value="Transcribed_RNA"/>
</dbReference>
<dbReference type="PANTHER" id="PTHR12652:SF50">
    <property type="entry name" value="PEROXIN 11"/>
    <property type="match status" value="1"/>
</dbReference>
<dbReference type="PANTHER" id="PTHR12652">
    <property type="entry name" value="PEROXISOMAL BIOGENESIS FACTOR 11"/>
    <property type="match status" value="1"/>
</dbReference>
<proteinExistence type="predicted"/>
<evidence type="ECO:0000256" key="4">
    <source>
        <dbReference type="ARBA" id="ARBA00046271"/>
    </source>
</evidence>
<organism evidence="6">
    <name type="scientific">Hemiselmis andersenii</name>
    <name type="common">Cryptophyte alga</name>
    <dbReference type="NCBI Taxonomy" id="464988"/>
    <lineage>
        <taxon>Eukaryota</taxon>
        <taxon>Cryptophyceae</taxon>
        <taxon>Cryptomonadales</taxon>
        <taxon>Hemiselmidaceae</taxon>
        <taxon>Hemiselmis</taxon>
    </lineage>
</organism>
<evidence type="ECO:0000313" key="7">
    <source>
        <dbReference type="EMBL" id="CAD8962221.1"/>
    </source>
</evidence>
<feature type="transmembrane region" description="Helical" evidence="5">
    <location>
        <begin position="207"/>
        <end position="227"/>
    </location>
</feature>
<evidence type="ECO:0000256" key="2">
    <source>
        <dbReference type="ARBA" id="ARBA00023136"/>
    </source>
</evidence>
<keyword evidence="2 5" id="KW-0472">Membrane</keyword>
<evidence type="ECO:0000256" key="1">
    <source>
        <dbReference type="ARBA" id="ARBA00022593"/>
    </source>
</evidence>
<reference evidence="6" key="1">
    <citation type="submission" date="2021-01" db="EMBL/GenBank/DDBJ databases">
        <authorList>
            <person name="Corre E."/>
            <person name="Pelletier E."/>
            <person name="Niang G."/>
            <person name="Scheremetjew M."/>
            <person name="Finn R."/>
            <person name="Kale V."/>
            <person name="Holt S."/>
            <person name="Cochrane G."/>
            <person name="Meng A."/>
            <person name="Brown T."/>
            <person name="Cohen L."/>
        </authorList>
    </citation>
    <scope>NUCLEOTIDE SEQUENCE</scope>
    <source>
        <strain evidence="6">CCMP441</strain>
        <strain evidence="7">CCMP644</strain>
    </source>
</reference>
<keyword evidence="3" id="KW-0576">Peroxisome</keyword>
<comment type="subcellular location">
    <subcellularLocation>
        <location evidence="4">Peroxisome membrane</location>
    </subcellularLocation>
</comment>
<feature type="transmembrane region" description="Helical" evidence="5">
    <location>
        <begin position="130"/>
        <end position="148"/>
    </location>
</feature>
<evidence type="ECO:0000313" key="6">
    <source>
        <dbReference type="EMBL" id="CAD8751417.1"/>
    </source>
</evidence>
<protein>
    <recommendedName>
        <fullName evidence="8">Peroxisomal biogenesis factor 11</fullName>
    </recommendedName>
</protein>
<dbReference type="GO" id="GO:0005778">
    <property type="term" value="C:peroxisomal membrane"/>
    <property type="evidence" value="ECO:0007669"/>
    <property type="project" value="UniProtKB-SubCell"/>
</dbReference>
<name>A0A6U2BFP1_HEMAN</name>
<keyword evidence="1" id="KW-0962">Peroxisome biogenesis</keyword>
<gene>
    <name evidence="7" type="ORF">HAND00432_LOCUS15555</name>
    <name evidence="6" type="ORF">HAND1043_LOCUS17923</name>
</gene>
<dbReference type="GO" id="GO:0016559">
    <property type="term" value="P:peroxisome fission"/>
    <property type="evidence" value="ECO:0007669"/>
    <property type="project" value="InterPro"/>
</dbReference>
<accession>A0A6U2BFP1</accession>